<feature type="domain" description="Helix-turn-helix" evidence="1">
    <location>
        <begin position="61"/>
        <end position="110"/>
    </location>
</feature>
<dbReference type="InterPro" id="IPR041657">
    <property type="entry name" value="HTH_17"/>
</dbReference>
<reference evidence="2 3" key="1">
    <citation type="journal article" date="2015" name="Nature">
        <title>rRNA introns, odd ribosomes, and small enigmatic genomes across a large radiation of phyla.</title>
        <authorList>
            <person name="Brown C.T."/>
            <person name="Hug L.A."/>
            <person name="Thomas B.C."/>
            <person name="Sharon I."/>
            <person name="Castelle C.J."/>
            <person name="Singh A."/>
            <person name="Wilkins M.J."/>
            <person name="Williams K.H."/>
            <person name="Banfield J.F."/>
        </authorList>
    </citation>
    <scope>NUCLEOTIDE SEQUENCE [LARGE SCALE GENOMIC DNA]</scope>
</reference>
<comment type="caution">
    <text evidence="2">The sequence shown here is derived from an EMBL/GenBank/DDBJ whole genome shotgun (WGS) entry which is preliminary data.</text>
</comment>
<sequence>MNEFIEQNNIIYLPTPKKPESDIKKEKEAGDIVIKKRSKKSTKADNNSIKFISENIQYPIWLSVSEAAKISGVNQKTIRRAIQAKQINYKIHKDRYLLNLTAIIEYMHSNTKLRNKFNQYGLGQYLGNF</sequence>
<dbReference type="Proteomes" id="UP000034022">
    <property type="component" value="Unassembled WGS sequence"/>
</dbReference>
<dbReference type="AlphaFoldDB" id="A0A0G0K1Q8"/>
<proteinExistence type="predicted"/>
<evidence type="ECO:0000313" key="2">
    <source>
        <dbReference type="EMBL" id="KKQ69410.1"/>
    </source>
</evidence>
<protein>
    <recommendedName>
        <fullName evidence="1">Helix-turn-helix domain-containing protein</fullName>
    </recommendedName>
</protein>
<evidence type="ECO:0000313" key="3">
    <source>
        <dbReference type="Proteomes" id="UP000034022"/>
    </source>
</evidence>
<accession>A0A0G0K1Q8</accession>
<dbReference type="EMBL" id="LBUU01000014">
    <property type="protein sequence ID" value="KKQ69410.1"/>
    <property type="molecule type" value="Genomic_DNA"/>
</dbReference>
<name>A0A0G0K1Q8_9BACT</name>
<dbReference type="Pfam" id="PF12728">
    <property type="entry name" value="HTH_17"/>
    <property type="match status" value="1"/>
</dbReference>
<organism evidence="2 3">
    <name type="scientific">Candidatus Falkowbacteria bacterium GW2011_GWE1_38_31</name>
    <dbReference type="NCBI Taxonomy" id="1618638"/>
    <lineage>
        <taxon>Bacteria</taxon>
        <taxon>Candidatus Falkowiibacteriota</taxon>
    </lineage>
</organism>
<evidence type="ECO:0000259" key="1">
    <source>
        <dbReference type="Pfam" id="PF12728"/>
    </source>
</evidence>
<gene>
    <name evidence="2" type="ORF">US91_C0014G0001</name>
</gene>